<evidence type="ECO:0000256" key="1">
    <source>
        <dbReference type="ARBA" id="ARBA00005836"/>
    </source>
</evidence>
<evidence type="ECO:0000313" key="5">
    <source>
        <dbReference type="EMBL" id="EHY32089.1"/>
    </source>
</evidence>
<gene>
    <name evidence="5" type="ORF">HMPREF9440_00524</name>
</gene>
<sequence length="451" mass="47898">MNDPKTDTDTEAAARWAVARARALGADQAAAEVSADRGLAVAVREGETESVEYTDERVMTVSVWCRAAGGMRRGAASTSDLSEAAMERTVRAAVEIARCAAPDPAAGLPDEETLQTDFRDLDLWHPFEGGVAGGVELARRAEAAAFDADHRIVTTEGARFQTSEGGFTLANSWGFSAGYRYARHELSLSPIAEDASGMEREDDWTEARRVEDLLSPERLGARAAARAAARLGAQSLANGDVRVLFEARTATGLLDILEELLSGRALYRKASCLLGREGNLIFPRHVNVEEDPYLPASIGSGLFDNEGCAGTRRLVVEEGRLAGAFLTSYSARRLGRRTTGNAGGAYNLRLTSAETRASDTFDVMLARLGTGLLVTEVFGHGVNPVTGDYSRGASGFWVENGRLAYPVAGVTLAGNLLDMMASVEAVGADEHPEGARRTGSLLLPKMTVAGG</sequence>
<dbReference type="Proteomes" id="UP000004956">
    <property type="component" value="Unassembled WGS sequence"/>
</dbReference>
<feature type="domain" description="Metalloprotease TldD/E N-terminal" evidence="2">
    <location>
        <begin position="33"/>
        <end position="97"/>
    </location>
</feature>
<dbReference type="STRING" id="762967.HMPREF9440_00524"/>
<dbReference type="InterPro" id="IPR045570">
    <property type="entry name" value="Metalloprtase-TldD/E_cen_dom"/>
</dbReference>
<name>H3KCS1_9BURK</name>
<dbReference type="Pfam" id="PF01523">
    <property type="entry name" value="PmbA_TldD_1st"/>
    <property type="match status" value="1"/>
</dbReference>
<dbReference type="Pfam" id="PF19290">
    <property type="entry name" value="PmbA_TldD_2nd"/>
    <property type="match status" value="1"/>
</dbReference>
<comment type="similarity">
    <text evidence="1">Belongs to the peptidase U62 family.</text>
</comment>
<evidence type="ECO:0000259" key="3">
    <source>
        <dbReference type="Pfam" id="PF19289"/>
    </source>
</evidence>
<dbReference type="InterPro" id="IPR047657">
    <property type="entry name" value="PmbA"/>
</dbReference>
<dbReference type="GO" id="GO:0006508">
    <property type="term" value="P:proteolysis"/>
    <property type="evidence" value="ECO:0007669"/>
    <property type="project" value="InterPro"/>
</dbReference>
<dbReference type="EMBL" id="AFBQ01000061">
    <property type="protein sequence ID" value="EHY32089.1"/>
    <property type="molecule type" value="Genomic_DNA"/>
</dbReference>
<keyword evidence="6" id="KW-1185">Reference proteome</keyword>
<feature type="domain" description="Metalloprotease TldD/E central" evidence="4">
    <location>
        <begin position="134"/>
        <end position="231"/>
    </location>
</feature>
<dbReference type="InterPro" id="IPR035068">
    <property type="entry name" value="TldD/PmbA_N"/>
</dbReference>
<reference evidence="5 6" key="1">
    <citation type="submission" date="2011-11" db="EMBL/GenBank/DDBJ databases">
        <authorList>
            <person name="Weinstock G."/>
            <person name="Sodergren E."/>
            <person name="Clifton S."/>
            <person name="Fulton L."/>
            <person name="Fulton B."/>
            <person name="Courtney L."/>
            <person name="Fronick C."/>
            <person name="Harrison M."/>
            <person name="Strong C."/>
            <person name="Farmer C."/>
            <person name="Delahaunty K."/>
            <person name="Markovic C."/>
            <person name="Hall O."/>
            <person name="Minx P."/>
            <person name="Tomlinson C."/>
            <person name="Mitreva M."/>
            <person name="Hou S."/>
            <person name="Chen J."/>
            <person name="Wollam A."/>
            <person name="Pepin K.H."/>
            <person name="Johnson M."/>
            <person name="Bhonagiri V."/>
            <person name="Zhang X."/>
            <person name="Suruliraj S."/>
            <person name="Warren W."/>
            <person name="Chinwalla A."/>
            <person name="Mardis E.R."/>
            <person name="Wilson R.K."/>
        </authorList>
    </citation>
    <scope>NUCLEOTIDE SEQUENCE [LARGE SCALE GENOMIC DNA]</scope>
    <source>
        <strain evidence="5 6">YIT 11816</strain>
    </source>
</reference>
<evidence type="ECO:0000259" key="2">
    <source>
        <dbReference type="Pfam" id="PF01523"/>
    </source>
</evidence>
<dbReference type="InterPro" id="IPR002510">
    <property type="entry name" value="Metalloprtase-TldD/E_N"/>
</dbReference>
<accession>H3KCS1</accession>
<dbReference type="SUPFAM" id="SSF111283">
    <property type="entry name" value="Putative modulator of DNA gyrase, PmbA/TldD"/>
    <property type="match status" value="1"/>
</dbReference>
<dbReference type="AlphaFoldDB" id="H3KCS1"/>
<dbReference type="HOGENOM" id="CLU_026425_0_0_4"/>
<comment type="caution">
    <text evidence="5">The sequence shown here is derived from an EMBL/GenBank/DDBJ whole genome shotgun (WGS) entry which is preliminary data.</text>
</comment>
<dbReference type="PANTHER" id="PTHR43421:SF1">
    <property type="entry name" value="METALLOPROTEASE PMBA"/>
    <property type="match status" value="1"/>
</dbReference>
<dbReference type="Pfam" id="PF19289">
    <property type="entry name" value="PmbA_TldD_3rd"/>
    <property type="match status" value="1"/>
</dbReference>
<dbReference type="InterPro" id="IPR045569">
    <property type="entry name" value="Metalloprtase-TldD/E_C"/>
</dbReference>
<organism evidence="5 6">
    <name type="scientific">Sutterella parvirubra YIT 11816</name>
    <dbReference type="NCBI Taxonomy" id="762967"/>
    <lineage>
        <taxon>Bacteria</taxon>
        <taxon>Pseudomonadati</taxon>
        <taxon>Pseudomonadota</taxon>
        <taxon>Betaproteobacteria</taxon>
        <taxon>Burkholderiales</taxon>
        <taxon>Sutterellaceae</taxon>
        <taxon>Sutterella</taxon>
    </lineage>
</organism>
<dbReference type="PANTHER" id="PTHR43421">
    <property type="entry name" value="METALLOPROTEASE PMBA"/>
    <property type="match status" value="1"/>
</dbReference>
<dbReference type="GO" id="GO:0005829">
    <property type="term" value="C:cytosol"/>
    <property type="evidence" value="ECO:0007669"/>
    <property type="project" value="TreeGrafter"/>
</dbReference>
<protein>
    <submittedName>
        <fullName evidence="5">Protein PmbA</fullName>
    </submittedName>
</protein>
<dbReference type="OrthoDB" id="9803618at2"/>
<dbReference type="InterPro" id="IPR036059">
    <property type="entry name" value="TldD/PmbA_sf"/>
</dbReference>
<feature type="domain" description="Metalloprotease TldD/E C-terminal" evidence="3">
    <location>
        <begin position="239"/>
        <end position="450"/>
    </location>
</feature>
<dbReference type="GO" id="GO:0008237">
    <property type="term" value="F:metallopeptidase activity"/>
    <property type="evidence" value="ECO:0007669"/>
    <property type="project" value="InterPro"/>
</dbReference>
<dbReference type="PATRIC" id="fig|762967.3.peg.431"/>
<evidence type="ECO:0000313" key="6">
    <source>
        <dbReference type="Proteomes" id="UP000004956"/>
    </source>
</evidence>
<evidence type="ECO:0000259" key="4">
    <source>
        <dbReference type="Pfam" id="PF19290"/>
    </source>
</evidence>
<dbReference type="Gene3D" id="3.30.2290.10">
    <property type="entry name" value="PmbA/TldD superfamily"/>
    <property type="match status" value="1"/>
</dbReference>
<proteinExistence type="inferred from homology"/>